<dbReference type="GO" id="GO:0015276">
    <property type="term" value="F:ligand-gated monoatomic ion channel activity"/>
    <property type="evidence" value="ECO:0007669"/>
    <property type="project" value="InterPro"/>
</dbReference>
<keyword evidence="4 9" id="KW-0812">Transmembrane</keyword>
<feature type="transmembrane region" description="Helical" evidence="9">
    <location>
        <begin position="301"/>
        <end position="322"/>
    </location>
</feature>
<dbReference type="GO" id="GO:0050906">
    <property type="term" value="P:detection of stimulus involved in sensory perception"/>
    <property type="evidence" value="ECO:0007669"/>
    <property type="project" value="UniProtKB-ARBA"/>
</dbReference>
<feature type="domain" description="Putative ionotropic receptor ligand binding" evidence="11">
    <location>
        <begin position="12"/>
        <end position="92"/>
    </location>
</feature>
<dbReference type="AlphaFoldDB" id="A0A3Q0JC12"/>
<evidence type="ECO:0000313" key="12">
    <source>
        <dbReference type="Proteomes" id="UP000079169"/>
    </source>
</evidence>
<protein>
    <submittedName>
        <fullName evidence="13">Uncharacterized protein LOC103518730</fullName>
    </submittedName>
</protein>
<dbReference type="STRING" id="121845.A0A3Q0JC12"/>
<comment type="similarity">
    <text evidence="2">Belongs to the glutamate-gated ion channel (TC 1.A.10.1) family.</text>
</comment>
<evidence type="ECO:0000256" key="4">
    <source>
        <dbReference type="ARBA" id="ARBA00022692"/>
    </source>
</evidence>
<proteinExistence type="inferred from homology"/>
<dbReference type="InterPro" id="IPR056198">
    <property type="entry name" value="LBD_receptor"/>
</dbReference>
<evidence type="ECO:0000256" key="3">
    <source>
        <dbReference type="ARBA" id="ARBA00022475"/>
    </source>
</evidence>
<evidence type="ECO:0000256" key="9">
    <source>
        <dbReference type="SAM" id="Phobius"/>
    </source>
</evidence>
<evidence type="ECO:0000256" key="1">
    <source>
        <dbReference type="ARBA" id="ARBA00004651"/>
    </source>
</evidence>
<dbReference type="Pfam" id="PF24061">
    <property type="entry name" value="LBD_receptor"/>
    <property type="match status" value="1"/>
</dbReference>
<evidence type="ECO:0000256" key="8">
    <source>
        <dbReference type="ARBA" id="ARBA00023180"/>
    </source>
</evidence>
<dbReference type="PaxDb" id="121845-A0A3Q0JC12"/>
<feature type="transmembrane region" description="Helical" evidence="9">
    <location>
        <begin position="577"/>
        <end position="598"/>
    </location>
</feature>
<dbReference type="GO" id="GO:0005886">
    <property type="term" value="C:plasma membrane"/>
    <property type="evidence" value="ECO:0007669"/>
    <property type="project" value="UniProtKB-SubCell"/>
</dbReference>
<dbReference type="GeneID" id="103518730"/>
<feature type="transmembrane region" description="Helical" evidence="9">
    <location>
        <begin position="395"/>
        <end position="416"/>
    </location>
</feature>
<name>A0A3Q0JC12_DIACI</name>
<feature type="domain" description="Ionotropic glutamate receptor C-terminal" evidence="10">
    <location>
        <begin position="359"/>
        <end position="587"/>
    </location>
</feature>
<dbReference type="Gene3D" id="1.10.287.70">
    <property type="match status" value="1"/>
</dbReference>
<evidence type="ECO:0000259" key="10">
    <source>
        <dbReference type="Pfam" id="PF00060"/>
    </source>
</evidence>
<evidence type="ECO:0000256" key="5">
    <source>
        <dbReference type="ARBA" id="ARBA00022989"/>
    </source>
</evidence>
<organism evidence="12 13">
    <name type="scientific">Diaphorina citri</name>
    <name type="common">Asian citrus psyllid</name>
    <dbReference type="NCBI Taxonomy" id="121845"/>
    <lineage>
        <taxon>Eukaryota</taxon>
        <taxon>Metazoa</taxon>
        <taxon>Ecdysozoa</taxon>
        <taxon>Arthropoda</taxon>
        <taxon>Hexapoda</taxon>
        <taxon>Insecta</taxon>
        <taxon>Pterygota</taxon>
        <taxon>Neoptera</taxon>
        <taxon>Paraneoptera</taxon>
        <taxon>Hemiptera</taxon>
        <taxon>Sternorrhyncha</taxon>
        <taxon>Psylloidea</taxon>
        <taxon>Psyllidae</taxon>
        <taxon>Diaphorininae</taxon>
        <taxon>Diaphorina</taxon>
    </lineage>
</organism>
<keyword evidence="6 9" id="KW-0472">Membrane</keyword>
<dbReference type="Pfam" id="PF00060">
    <property type="entry name" value="Lig_chan"/>
    <property type="match status" value="2"/>
</dbReference>
<dbReference type="Proteomes" id="UP000079169">
    <property type="component" value="Unplaced"/>
</dbReference>
<gene>
    <name evidence="13" type="primary">LOC103518730</name>
</gene>
<evidence type="ECO:0000256" key="2">
    <source>
        <dbReference type="ARBA" id="ARBA00008685"/>
    </source>
</evidence>
<keyword evidence="7" id="KW-0675">Receptor</keyword>
<feature type="domain" description="Ionotropic glutamate receptor C-terminal" evidence="10">
    <location>
        <begin position="241"/>
        <end position="339"/>
    </location>
</feature>
<dbReference type="Gene3D" id="3.40.190.10">
    <property type="entry name" value="Periplasmic binding protein-like II"/>
    <property type="match status" value="1"/>
</dbReference>
<evidence type="ECO:0000256" key="7">
    <source>
        <dbReference type="ARBA" id="ARBA00023170"/>
    </source>
</evidence>
<dbReference type="InterPro" id="IPR052192">
    <property type="entry name" value="Insect_Ionotropic_Sensory_Rcpt"/>
</dbReference>
<evidence type="ECO:0000313" key="13">
    <source>
        <dbReference type="RefSeq" id="XP_026685979.1"/>
    </source>
</evidence>
<keyword evidence="5 9" id="KW-1133">Transmembrane helix</keyword>
<evidence type="ECO:0000259" key="11">
    <source>
        <dbReference type="Pfam" id="PF24061"/>
    </source>
</evidence>
<sequence>MPPILSTDHGSSHYLVVWEAPNTTLVEIKNVFNIFWKLKKIHVLGLKLDGTDVLVYTYQPYSNTSCNMVDTPKLVNVYNGLTGQFRHDLKRRKLYATRTQIPNFHQCKLKCVAIDHPPDNIIKYSGNSSQYTIDGVGYKVIQVAAKHLNFTPEVHIRLGHNENPQHSWYYLDAAMDNITDELLTGKMDIAFGWFSYADPYLNPGVRLGRPTSIDCFGWGVPWRAGSRPSTWANYVNEFSLGTWACVILAYLLFVATLYCFESDRSREALAACVLYAYAMLMEQESKVKNNTTHLRIFLTNWLWYCLIITTAYRASLGSFMTVPAHANDFNSMTDILKSELNISPRHERATLYCFESDRSREALAACVLYAYAMLMEQESKVKNNTTHLRIFLTNWLWYCLIITTAYRASLGSFMTVPAHANDFNSMTDILKSELNIVGGPDVIKIIQETAKSTDISRKFLKRYRTLQPGDFESIMNRTVVSRDIAVFAVKRFMYYHSRPQARLIKVKIPFRLIPGCLLRAHTTQLLVQRNSHLHNSLNKVLTRLFETGIIDHFIMHLGSNRLLPAEKIKGRPLRMKLIWCTFFILVAGQVISFIVFLLEVKYPSKIKHGVIKVKPRVDLMKQPQWKRQSRNFGQRHFYMGQYLW</sequence>
<keyword evidence="12" id="KW-1185">Reference proteome</keyword>
<keyword evidence="8" id="KW-0325">Glycoprotein</keyword>
<dbReference type="PANTHER" id="PTHR42643">
    <property type="entry name" value="IONOTROPIC RECEPTOR 20A-RELATED"/>
    <property type="match status" value="1"/>
</dbReference>
<feature type="transmembrane region" description="Helical" evidence="9">
    <location>
        <begin position="240"/>
        <end position="260"/>
    </location>
</feature>
<accession>A0A3Q0JC12</accession>
<comment type="subcellular location">
    <subcellularLocation>
        <location evidence="1">Cell membrane</location>
        <topology evidence="1">Multi-pass membrane protein</topology>
    </subcellularLocation>
</comment>
<keyword evidence="3" id="KW-1003">Cell membrane</keyword>
<dbReference type="InterPro" id="IPR001320">
    <property type="entry name" value="Iontro_rcpt_C"/>
</dbReference>
<dbReference type="PANTHER" id="PTHR42643:SF35">
    <property type="entry name" value="IONOTROPIC RECEPTOR 68A, ISOFORM A"/>
    <property type="match status" value="1"/>
</dbReference>
<dbReference type="KEGG" id="dci:103518730"/>
<dbReference type="SUPFAM" id="SSF53850">
    <property type="entry name" value="Periplasmic binding protein-like II"/>
    <property type="match status" value="1"/>
</dbReference>
<dbReference type="RefSeq" id="XP_026685979.1">
    <property type="nucleotide sequence ID" value="XM_026830178.1"/>
</dbReference>
<evidence type="ECO:0000256" key="6">
    <source>
        <dbReference type="ARBA" id="ARBA00023136"/>
    </source>
</evidence>
<reference evidence="13" key="1">
    <citation type="submission" date="2025-08" db="UniProtKB">
        <authorList>
            <consortium name="RefSeq"/>
        </authorList>
    </citation>
    <scope>IDENTIFICATION</scope>
</reference>